<gene>
    <name evidence="2" type="ORF">RRG08_066430</name>
</gene>
<accession>A0AAE1AU85</accession>
<protein>
    <submittedName>
        <fullName evidence="2">Uncharacterized protein</fullName>
    </submittedName>
</protein>
<feature type="compositionally biased region" description="Gly residues" evidence="1">
    <location>
        <begin position="58"/>
        <end position="67"/>
    </location>
</feature>
<proteinExistence type="predicted"/>
<evidence type="ECO:0000256" key="1">
    <source>
        <dbReference type="SAM" id="MobiDB-lite"/>
    </source>
</evidence>
<dbReference type="Proteomes" id="UP001283361">
    <property type="component" value="Unassembled WGS sequence"/>
</dbReference>
<feature type="compositionally biased region" description="Basic and acidic residues" evidence="1">
    <location>
        <begin position="1"/>
        <end position="21"/>
    </location>
</feature>
<feature type="region of interest" description="Disordered" evidence="1">
    <location>
        <begin position="1"/>
        <end position="67"/>
    </location>
</feature>
<evidence type="ECO:0000313" key="2">
    <source>
        <dbReference type="EMBL" id="KAK3793834.1"/>
    </source>
</evidence>
<name>A0AAE1AU85_9GAST</name>
<dbReference type="EMBL" id="JAWDGP010001169">
    <property type="protein sequence ID" value="KAK3793834.1"/>
    <property type="molecule type" value="Genomic_DNA"/>
</dbReference>
<reference evidence="2" key="1">
    <citation type="journal article" date="2023" name="G3 (Bethesda)">
        <title>A reference genome for the long-term kleptoplast-retaining sea slug Elysia crispata morphotype clarki.</title>
        <authorList>
            <person name="Eastman K.E."/>
            <person name="Pendleton A.L."/>
            <person name="Shaikh M.A."/>
            <person name="Suttiyut T."/>
            <person name="Ogas R."/>
            <person name="Tomko P."/>
            <person name="Gavelis G."/>
            <person name="Widhalm J.R."/>
            <person name="Wisecaver J.H."/>
        </authorList>
    </citation>
    <scope>NUCLEOTIDE SEQUENCE</scope>
    <source>
        <strain evidence="2">ECLA1</strain>
    </source>
</reference>
<organism evidence="2 3">
    <name type="scientific">Elysia crispata</name>
    <name type="common">lettuce slug</name>
    <dbReference type="NCBI Taxonomy" id="231223"/>
    <lineage>
        <taxon>Eukaryota</taxon>
        <taxon>Metazoa</taxon>
        <taxon>Spiralia</taxon>
        <taxon>Lophotrochozoa</taxon>
        <taxon>Mollusca</taxon>
        <taxon>Gastropoda</taxon>
        <taxon>Heterobranchia</taxon>
        <taxon>Euthyneura</taxon>
        <taxon>Panpulmonata</taxon>
        <taxon>Sacoglossa</taxon>
        <taxon>Placobranchoidea</taxon>
        <taxon>Plakobranchidae</taxon>
        <taxon>Elysia</taxon>
    </lineage>
</organism>
<dbReference type="AlphaFoldDB" id="A0AAE1AU85"/>
<feature type="compositionally biased region" description="Basic and acidic residues" evidence="1">
    <location>
        <begin position="37"/>
        <end position="57"/>
    </location>
</feature>
<feature type="compositionally biased region" description="Polar residues" evidence="1">
    <location>
        <begin position="25"/>
        <end position="35"/>
    </location>
</feature>
<evidence type="ECO:0000313" key="3">
    <source>
        <dbReference type="Proteomes" id="UP001283361"/>
    </source>
</evidence>
<keyword evidence="3" id="KW-1185">Reference proteome</keyword>
<comment type="caution">
    <text evidence="2">The sequence shown here is derived from an EMBL/GenBank/DDBJ whole genome shotgun (WGS) entry which is preliminary data.</text>
</comment>
<sequence>MRDQDLYCERNDLDQVEEKKGPGLQGQSWILNRTIRTMRDMGNKEEGDKDHEDKEGHGQQGRGRQGP</sequence>